<evidence type="ECO:0000313" key="2">
    <source>
        <dbReference type="EMBL" id="CAK0887049.1"/>
    </source>
</evidence>
<feature type="compositionally biased region" description="Low complexity" evidence="1">
    <location>
        <begin position="88"/>
        <end position="108"/>
    </location>
</feature>
<sequence length="162" mass="17915">RPAARSRPPGGGARRRIRQRAGRVCVQPRRRRRHVRGRRRRRPRLRGRVGPGRVDEPPPGVLRLGAAALRASPGRVRRHLLRAERPVGGAASAPGWAARARAVRSRPPSAWPPTGWPHTASSRPVWASRRRHGALKRGFRRRLPDRSRDAALGSEDSAASSG</sequence>
<feature type="non-terminal residue" evidence="2">
    <location>
        <position position="1"/>
    </location>
</feature>
<comment type="caution">
    <text evidence="2">The sequence shown here is derived from an EMBL/GenBank/DDBJ whole genome shotgun (WGS) entry which is preliminary data.</text>
</comment>
<feature type="compositionally biased region" description="Basic residues" evidence="1">
    <location>
        <begin position="28"/>
        <end position="47"/>
    </location>
</feature>
<evidence type="ECO:0000256" key="1">
    <source>
        <dbReference type="SAM" id="MobiDB-lite"/>
    </source>
</evidence>
<accession>A0ABN9WP59</accession>
<dbReference type="Proteomes" id="UP001189429">
    <property type="component" value="Unassembled WGS sequence"/>
</dbReference>
<feature type="compositionally biased region" description="Basic residues" evidence="1">
    <location>
        <begin position="128"/>
        <end position="141"/>
    </location>
</feature>
<proteinExistence type="predicted"/>
<evidence type="ECO:0000313" key="3">
    <source>
        <dbReference type="Proteomes" id="UP001189429"/>
    </source>
</evidence>
<keyword evidence="3" id="KW-1185">Reference proteome</keyword>
<name>A0ABN9WP59_9DINO</name>
<organism evidence="2 3">
    <name type="scientific">Prorocentrum cordatum</name>
    <dbReference type="NCBI Taxonomy" id="2364126"/>
    <lineage>
        <taxon>Eukaryota</taxon>
        <taxon>Sar</taxon>
        <taxon>Alveolata</taxon>
        <taxon>Dinophyceae</taxon>
        <taxon>Prorocentrales</taxon>
        <taxon>Prorocentraceae</taxon>
        <taxon>Prorocentrum</taxon>
    </lineage>
</organism>
<feature type="region of interest" description="Disordered" evidence="1">
    <location>
        <begin position="1"/>
        <end position="61"/>
    </location>
</feature>
<feature type="region of interest" description="Disordered" evidence="1">
    <location>
        <begin position="86"/>
        <end position="162"/>
    </location>
</feature>
<gene>
    <name evidence="2" type="ORF">PCOR1329_LOCUS68235</name>
</gene>
<dbReference type="EMBL" id="CAUYUJ010018890">
    <property type="protein sequence ID" value="CAK0887049.1"/>
    <property type="molecule type" value="Genomic_DNA"/>
</dbReference>
<reference evidence="2" key="1">
    <citation type="submission" date="2023-10" db="EMBL/GenBank/DDBJ databases">
        <authorList>
            <person name="Chen Y."/>
            <person name="Shah S."/>
            <person name="Dougan E. K."/>
            <person name="Thang M."/>
            <person name="Chan C."/>
        </authorList>
    </citation>
    <scope>NUCLEOTIDE SEQUENCE [LARGE SCALE GENOMIC DNA]</scope>
</reference>
<protein>
    <submittedName>
        <fullName evidence="2">Uncharacterized protein</fullName>
    </submittedName>
</protein>